<keyword evidence="1" id="KW-1133">Transmembrane helix</keyword>
<evidence type="ECO:0000256" key="1">
    <source>
        <dbReference type="SAM" id="Phobius"/>
    </source>
</evidence>
<dbReference type="RefSeq" id="WP_278099408.1">
    <property type="nucleotide sequence ID" value="NZ_CP091092.1"/>
</dbReference>
<proteinExistence type="predicted"/>
<organism evidence="2 3">
    <name type="scientific">Methanomicrobium antiquum</name>
    <dbReference type="NCBI Taxonomy" id="487686"/>
    <lineage>
        <taxon>Archaea</taxon>
        <taxon>Methanobacteriati</taxon>
        <taxon>Methanobacteriota</taxon>
        <taxon>Stenosarchaea group</taxon>
        <taxon>Methanomicrobia</taxon>
        <taxon>Methanomicrobiales</taxon>
        <taxon>Methanomicrobiaceae</taxon>
        <taxon>Methanomicrobium</taxon>
    </lineage>
</organism>
<evidence type="ECO:0008006" key="4">
    <source>
        <dbReference type="Google" id="ProtNLM"/>
    </source>
</evidence>
<feature type="transmembrane region" description="Helical" evidence="1">
    <location>
        <begin position="177"/>
        <end position="201"/>
    </location>
</feature>
<keyword evidence="3" id="KW-1185">Reference proteome</keyword>
<protein>
    <recommendedName>
        <fullName evidence="4">DUF2178 domain-containing protein</fullName>
    </recommendedName>
</protein>
<feature type="transmembrane region" description="Helical" evidence="1">
    <location>
        <begin position="28"/>
        <end position="51"/>
    </location>
</feature>
<sequence length="208" mass="23199">MEKMEKSQNNIKNENNIKTGMPKRDRRFIVTASFGIAAVIIVLLAMFLSGNEPDSEALGLGIVIILLLTALTVVKTTKKRTVLYGGLVLGIIMFVMGIILSVAVELPENAYGFSAMTISGIIMIIICTATLKRPKDYDVRDERSLKIGTWAIAYSWYLSFLAVIVMFWLSYFSVVELTITAVLGILMFLMPLSAVVFQWYFSKKGDVY</sequence>
<reference evidence="2" key="1">
    <citation type="submission" date="2022-01" db="EMBL/GenBank/DDBJ databases">
        <title>Complete genome of Methanomicrobium antiquum DSM 21220.</title>
        <authorList>
            <person name="Chen S.-C."/>
            <person name="You Y.-T."/>
            <person name="Zhou Y.-Z."/>
            <person name="Lai M.-C."/>
        </authorList>
    </citation>
    <scope>NUCLEOTIDE SEQUENCE</scope>
    <source>
        <strain evidence="2">DSM 21220</strain>
    </source>
</reference>
<name>A0AAF0FL80_9EURY</name>
<evidence type="ECO:0000313" key="3">
    <source>
        <dbReference type="Proteomes" id="UP001218895"/>
    </source>
</evidence>
<dbReference type="EMBL" id="CP091092">
    <property type="protein sequence ID" value="WFN36573.1"/>
    <property type="molecule type" value="Genomic_DNA"/>
</dbReference>
<gene>
    <name evidence="2" type="ORF">L1994_10595</name>
</gene>
<feature type="transmembrane region" description="Helical" evidence="1">
    <location>
        <begin position="151"/>
        <end position="171"/>
    </location>
</feature>
<feature type="transmembrane region" description="Helical" evidence="1">
    <location>
        <begin position="57"/>
        <end position="74"/>
    </location>
</feature>
<dbReference type="Proteomes" id="UP001218895">
    <property type="component" value="Chromosome"/>
</dbReference>
<feature type="transmembrane region" description="Helical" evidence="1">
    <location>
        <begin position="81"/>
        <end position="104"/>
    </location>
</feature>
<dbReference type="GeneID" id="79950851"/>
<keyword evidence="1" id="KW-0812">Transmembrane</keyword>
<keyword evidence="1" id="KW-0472">Membrane</keyword>
<accession>A0AAF0FL80</accession>
<feature type="transmembrane region" description="Helical" evidence="1">
    <location>
        <begin position="110"/>
        <end position="131"/>
    </location>
</feature>
<dbReference type="AlphaFoldDB" id="A0AAF0FL80"/>
<evidence type="ECO:0000313" key="2">
    <source>
        <dbReference type="EMBL" id="WFN36573.1"/>
    </source>
</evidence>
<dbReference type="KEGG" id="manq:L1994_10595"/>